<dbReference type="Pfam" id="PF04102">
    <property type="entry name" value="SlyX"/>
    <property type="match status" value="1"/>
</dbReference>
<reference evidence="3" key="1">
    <citation type="submission" date="2017-08" db="EMBL/GenBank/DDBJ databases">
        <title>A dynamic microbial community with high functional redundancy inhabits the cold, oxic subseafloor aquifer.</title>
        <authorList>
            <person name="Tully B.J."/>
            <person name="Wheat C.G."/>
            <person name="Glazer B.T."/>
            <person name="Huber J.A."/>
        </authorList>
    </citation>
    <scope>NUCLEOTIDE SEQUENCE [LARGE SCALE GENOMIC DNA]</scope>
</reference>
<dbReference type="EMBL" id="NVVJ01000105">
    <property type="protein sequence ID" value="PCJ17665.1"/>
    <property type="molecule type" value="Genomic_DNA"/>
</dbReference>
<sequence length="70" mass="8221">MQDKLIELETKFSFQEDMLRELNDVIINQQKQLDQVLVELGALKSQLSEMTTSEAKVESQEQQNERPPHY</sequence>
<feature type="compositionally biased region" description="Basic and acidic residues" evidence="1">
    <location>
        <begin position="55"/>
        <end position="70"/>
    </location>
</feature>
<dbReference type="InterPro" id="IPR007236">
    <property type="entry name" value="SlyX"/>
</dbReference>
<feature type="region of interest" description="Disordered" evidence="1">
    <location>
        <begin position="49"/>
        <end position="70"/>
    </location>
</feature>
<gene>
    <name evidence="2" type="ORF">COA96_17560</name>
</gene>
<accession>A0A2A5AEI0</accession>
<organism evidence="2 3">
    <name type="scientific">SAR86 cluster bacterium</name>
    <dbReference type="NCBI Taxonomy" id="2030880"/>
    <lineage>
        <taxon>Bacteria</taxon>
        <taxon>Pseudomonadati</taxon>
        <taxon>Pseudomonadota</taxon>
        <taxon>Gammaproteobacteria</taxon>
        <taxon>SAR86 cluster</taxon>
    </lineage>
</organism>
<proteinExistence type="predicted"/>
<dbReference type="PANTHER" id="PTHR36508:SF1">
    <property type="entry name" value="PROTEIN SLYX"/>
    <property type="match status" value="1"/>
</dbReference>
<dbReference type="AlphaFoldDB" id="A0A2A5AEI0"/>
<name>A0A2A5AEI0_9GAMM</name>
<protein>
    <submittedName>
        <fullName evidence="2">SlyX family protein</fullName>
    </submittedName>
</protein>
<comment type="caution">
    <text evidence="2">The sequence shown here is derived from an EMBL/GenBank/DDBJ whole genome shotgun (WGS) entry which is preliminary data.</text>
</comment>
<evidence type="ECO:0000313" key="3">
    <source>
        <dbReference type="Proteomes" id="UP000218327"/>
    </source>
</evidence>
<evidence type="ECO:0000256" key="1">
    <source>
        <dbReference type="SAM" id="MobiDB-lite"/>
    </source>
</evidence>
<dbReference type="Proteomes" id="UP000218327">
    <property type="component" value="Unassembled WGS sequence"/>
</dbReference>
<dbReference type="Gene3D" id="1.20.5.300">
    <property type="match status" value="1"/>
</dbReference>
<dbReference type="PANTHER" id="PTHR36508">
    <property type="entry name" value="PROTEIN SLYX"/>
    <property type="match status" value="1"/>
</dbReference>
<evidence type="ECO:0000313" key="2">
    <source>
        <dbReference type="EMBL" id="PCJ17665.1"/>
    </source>
</evidence>